<dbReference type="EMBL" id="UINC01094830">
    <property type="protein sequence ID" value="SVC50404.1"/>
    <property type="molecule type" value="Genomic_DNA"/>
</dbReference>
<proteinExistence type="predicted"/>
<name>A0A382MN68_9ZZZZ</name>
<evidence type="ECO:0000313" key="1">
    <source>
        <dbReference type="EMBL" id="SVC50404.1"/>
    </source>
</evidence>
<sequence length="304" mass="33590">EWLLQEDLQLGFEPGVCAASDLHLGWMGGPRSVETFRGRFGQKYPLRQRDSAYGTGPITAIHAPELTRDSLWKAIEARHTAGTSGARMILDLRLGDAQAGDCVTVEAGDTLDLHFSVFACAPLARVDVIAGVHRLHTFAPGGTLDWSADLSLPSAEVPGRWIYLRVEQADGEWGWTSPVYLDRGDDPPAGDQYPAWNACAIEADAADPGDSGDAAMSQHLADLHAYLEREEEVGRFADLTIAGILHLGVGTCAQFRCHWGEEGLPMTIRWFYEFEIPKIRFDFGWRDYGAMPENQLGPQLMERY</sequence>
<accession>A0A382MN68</accession>
<evidence type="ECO:0008006" key="2">
    <source>
        <dbReference type="Google" id="ProtNLM"/>
    </source>
</evidence>
<organism evidence="1">
    <name type="scientific">marine metagenome</name>
    <dbReference type="NCBI Taxonomy" id="408172"/>
    <lineage>
        <taxon>unclassified sequences</taxon>
        <taxon>metagenomes</taxon>
        <taxon>ecological metagenomes</taxon>
    </lineage>
</organism>
<protein>
    <recommendedName>
        <fullName evidence="2">DUF3604 domain-containing protein</fullName>
    </recommendedName>
</protein>
<gene>
    <name evidence="1" type="ORF">METZ01_LOCUS303258</name>
</gene>
<feature type="non-terminal residue" evidence="1">
    <location>
        <position position="1"/>
    </location>
</feature>
<reference evidence="1" key="1">
    <citation type="submission" date="2018-05" db="EMBL/GenBank/DDBJ databases">
        <authorList>
            <person name="Lanie J.A."/>
            <person name="Ng W.-L."/>
            <person name="Kazmierczak K.M."/>
            <person name="Andrzejewski T.M."/>
            <person name="Davidsen T.M."/>
            <person name="Wayne K.J."/>
            <person name="Tettelin H."/>
            <person name="Glass J.I."/>
            <person name="Rusch D."/>
            <person name="Podicherti R."/>
            <person name="Tsui H.-C.T."/>
            <person name="Winkler M.E."/>
        </authorList>
    </citation>
    <scope>NUCLEOTIDE SEQUENCE</scope>
</reference>
<dbReference type="AlphaFoldDB" id="A0A382MN68"/>
<dbReference type="InterPro" id="IPR022028">
    <property type="entry name" value="DUF3604"/>
</dbReference>
<dbReference type="Pfam" id="PF12228">
    <property type="entry name" value="DUF3604"/>
    <property type="match status" value="1"/>
</dbReference>